<feature type="region of interest" description="Disordered" evidence="4">
    <location>
        <begin position="121"/>
        <end position="140"/>
    </location>
</feature>
<feature type="coiled-coil region" evidence="3">
    <location>
        <begin position="237"/>
        <end position="264"/>
    </location>
</feature>
<keyword evidence="6" id="KW-1185">Reference proteome</keyword>
<feature type="signal peptide" evidence="2">
    <location>
        <begin position="1"/>
        <end position="24"/>
    </location>
</feature>
<dbReference type="SUPFAM" id="SSF56954">
    <property type="entry name" value="Outer membrane efflux proteins (OEP)"/>
    <property type="match status" value="1"/>
</dbReference>
<evidence type="ECO:0000256" key="2">
    <source>
        <dbReference type="RuleBase" id="RU362097"/>
    </source>
</evidence>
<reference evidence="5" key="1">
    <citation type="submission" date="2023-06" db="EMBL/GenBank/DDBJ databases">
        <title>full genome analysis of Phenantherene degrader P3.</title>
        <authorList>
            <person name="Akbar A."/>
            <person name="Rahmeh R."/>
            <person name="Kishk M."/>
        </authorList>
    </citation>
    <scope>NUCLEOTIDE SEQUENCE</scope>
    <source>
        <strain evidence="5">P3</strain>
    </source>
</reference>
<keyword evidence="2" id="KW-0449">Lipoprotein</keyword>
<keyword evidence="2" id="KW-1134">Transmembrane beta strand</keyword>
<keyword evidence="2" id="KW-0812">Transmembrane</keyword>
<dbReference type="InterPro" id="IPR010131">
    <property type="entry name" value="MdtP/NodT-like"/>
</dbReference>
<feature type="chain" id="PRO_5044960783" evidence="2">
    <location>
        <begin position="25"/>
        <end position="495"/>
    </location>
</feature>
<dbReference type="PANTHER" id="PTHR30203:SF33">
    <property type="entry name" value="BLR4455 PROTEIN"/>
    <property type="match status" value="1"/>
</dbReference>
<comment type="caution">
    <text evidence="5">The sequence shown here is derived from an EMBL/GenBank/DDBJ whole genome shotgun (WGS) entry which is preliminary data.</text>
</comment>
<dbReference type="PANTHER" id="PTHR30203">
    <property type="entry name" value="OUTER MEMBRANE CATION EFFLUX PROTEIN"/>
    <property type="match status" value="1"/>
</dbReference>
<gene>
    <name evidence="5" type="ORF">QUC21_19425</name>
</gene>
<dbReference type="Gene3D" id="2.20.200.10">
    <property type="entry name" value="Outer membrane efflux proteins (OEP)"/>
    <property type="match status" value="1"/>
</dbReference>
<accession>A0ABT7W7R5</accession>
<keyword evidence="2" id="KW-0732">Signal</keyword>
<keyword evidence="2" id="KW-0564">Palmitate</keyword>
<dbReference type="Pfam" id="PF02321">
    <property type="entry name" value="OEP"/>
    <property type="match status" value="2"/>
</dbReference>
<dbReference type="EMBL" id="JAUDJE010000019">
    <property type="protein sequence ID" value="MDM9561216.1"/>
    <property type="molecule type" value="Genomic_DNA"/>
</dbReference>
<evidence type="ECO:0000313" key="6">
    <source>
        <dbReference type="Proteomes" id="UP001175604"/>
    </source>
</evidence>
<evidence type="ECO:0000313" key="5">
    <source>
        <dbReference type="EMBL" id="MDM9561216.1"/>
    </source>
</evidence>
<evidence type="ECO:0000256" key="1">
    <source>
        <dbReference type="ARBA" id="ARBA00007613"/>
    </source>
</evidence>
<dbReference type="NCBIfam" id="TIGR01845">
    <property type="entry name" value="outer_NodT"/>
    <property type="match status" value="1"/>
</dbReference>
<proteinExistence type="inferred from homology"/>
<evidence type="ECO:0000256" key="3">
    <source>
        <dbReference type="SAM" id="Coils"/>
    </source>
</evidence>
<dbReference type="InterPro" id="IPR003423">
    <property type="entry name" value="OMP_efflux"/>
</dbReference>
<dbReference type="Proteomes" id="UP001175604">
    <property type="component" value="Unassembled WGS sequence"/>
</dbReference>
<comment type="subcellular location">
    <subcellularLocation>
        <location evidence="2">Cell membrane</location>
        <topology evidence="2">Lipid-anchor</topology>
    </subcellularLocation>
</comment>
<dbReference type="PROSITE" id="PS51257">
    <property type="entry name" value="PROKAR_LIPOPROTEIN"/>
    <property type="match status" value="1"/>
</dbReference>
<dbReference type="Gene3D" id="1.20.1600.10">
    <property type="entry name" value="Outer membrane efflux proteins (OEP)"/>
    <property type="match status" value="1"/>
</dbReference>
<keyword evidence="3" id="KW-0175">Coiled coil</keyword>
<organism evidence="5 6">
    <name type="scientific">Bordetella petrii</name>
    <dbReference type="NCBI Taxonomy" id="94624"/>
    <lineage>
        <taxon>Bacteria</taxon>
        <taxon>Pseudomonadati</taxon>
        <taxon>Pseudomonadota</taxon>
        <taxon>Betaproteobacteria</taxon>
        <taxon>Burkholderiales</taxon>
        <taxon>Alcaligenaceae</taxon>
        <taxon>Bordetella</taxon>
    </lineage>
</organism>
<dbReference type="RefSeq" id="WP_028355140.1">
    <property type="nucleotide sequence ID" value="NZ_JAUDJE010000019.1"/>
</dbReference>
<keyword evidence="2" id="KW-0472">Membrane</keyword>
<comment type="similarity">
    <text evidence="1 2">Belongs to the outer membrane factor (OMF) (TC 1.B.17) family.</text>
</comment>
<feature type="coiled-coil region" evidence="3">
    <location>
        <begin position="78"/>
        <end position="105"/>
    </location>
</feature>
<protein>
    <submittedName>
        <fullName evidence="5">Efflux transporter outer membrane subunit</fullName>
    </submittedName>
</protein>
<sequence>MKHSTTRVPALLAMLLVLAGCAVGPEYQRPDVAIPAAYKEAQAQPALAPHEAGSWQAAQPAEQALRGEWWKLFGDATLDALEAEAQQANQNLQAAAARLKQARALLGAARSDQFPTLDAGFGPTRQRPSPASQGLAADASTDPSTLWRAQAGVSYEVDLFGRVASNVDAATADAQQSEALYRSVLLALQADVASAYFQVRELDAGLQLYRQTVKLREDTLQLIQRRYDAGDISELDLARARSELESARSEALGFERRRANAEHALAVLLGKAPSEFSLPSQPLTRISINVPAGLPSTLLERRPDIAAAERAMAAANARIGVAKSAFFPSLNITGAAGFESAELGDLFEWSSRTFLLGPLVGAALSLPIFDGGRRQAGLDRARAQYEEDVANYRQTILTAFREVEDNLANLRILSTQTEVHDAALQASQRAARISLTQYREGSISYLDVIEADRTVLAQQRVAVQLDGERARSAVNLIRALGGGWDTPLPPALAQR</sequence>
<evidence type="ECO:0000256" key="4">
    <source>
        <dbReference type="SAM" id="MobiDB-lite"/>
    </source>
</evidence>
<name>A0ABT7W7R5_9BORD</name>